<organism evidence="3 4">
    <name type="scientific">Leptonema illini</name>
    <dbReference type="NCBI Taxonomy" id="183"/>
    <lineage>
        <taxon>Bacteria</taxon>
        <taxon>Pseudomonadati</taxon>
        <taxon>Spirochaetota</taxon>
        <taxon>Spirochaetia</taxon>
        <taxon>Leptospirales</taxon>
        <taxon>Leptospiraceae</taxon>
        <taxon>Leptonema</taxon>
    </lineage>
</organism>
<keyword evidence="1" id="KW-0472">Membrane</keyword>
<evidence type="ECO:0000259" key="2">
    <source>
        <dbReference type="Pfam" id="PF03372"/>
    </source>
</evidence>
<dbReference type="Gene3D" id="3.60.10.10">
    <property type="entry name" value="Endonuclease/exonuclease/phosphatase"/>
    <property type="match status" value="1"/>
</dbReference>
<feature type="domain" description="Endonuclease/exonuclease/phosphatase" evidence="2">
    <location>
        <begin position="101"/>
        <end position="324"/>
    </location>
</feature>
<feature type="transmembrane region" description="Helical" evidence="1">
    <location>
        <begin position="63"/>
        <end position="81"/>
    </location>
</feature>
<name>A0A833LXL2_9LEPT</name>
<feature type="transmembrane region" description="Helical" evidence="1">
    <location>
        <begin position="36"/>
        <end position="58"/>
    </location>
</feature>
<dbReference type="GO" id="GO:0003824">
    <property type="term" value="F:catalytic activity"/>
    <property type="evidence" value="ECO:0007669"/>
    <property type="project" value="InterPro"/>
</dbReference>
<dbReference type="SUPFAM" id="SSF56219">
    <property type="entry name" value="DNase I-like"/>
    <property type="match status" value="1"/>
</dbReference>
<evidence type="ECO:0000256" key="1">
    <source>
        <dbReference type="SAM" id="Phobius"/>
    </source>
</evidence>
<dbReference type="EMBL" id="WBUI01000007">
    <property type="protein sequence ID" value="KAB2932954.1"/>
    <property type="molecule type" value="Genomic_DNA"/>
</dbReference>
<proteinExistence type="predicted"/>
<evidence type="ECO:0000313" key="3">
    <source>
        <dbReference type="EMBL" id="KAB2932954.1"/>
    </source>
</evidence>
<dbReference type="InterPro" id="IPR036691">
    <property type="entry name" value="Endo/exonu/phosph_ase_sf"/>
</dbReference>
<protein>
    <recommendedName>
        <fullName evidence="2">Endonuclease/exonuclease/phosphatase domain-containing protein</fullName>
    </recommendedName>
</protein>
<dbReference type="Pfam" id="PF03372">
    <property type="entry name" value="Exo_endo_phos"/>
    <property type="match status" value="1"/>
</dbReference>
<dbReference type="InterPro" id="IPR005135">
    <property type="entry name" value="Endo/exonuclease/phosphatase"/>
</dbReference>
<comment type="caution">
    <text evidence="3">The sequence shown here is derived from an EMBL/GenBank/DDBJ whole genome shotgun (WGS) entry which is preliminary data.</text>
</comment>
<accession>A0A833LXL2</accession>
<sequence>MVAGAVGLFRFLCKLQIVIASGYLIGRTLLPENQWLLFLSNIQAYLLLPSVISALILLGRKTWLYFPLALFAYAHAPFSLLSAPEYCLSGKGGELVLRTYTANLAGSVDRGRDFARLAAELELDVMVFQEASPLFLKTEGAALQRELPFAFYLQSEEGYWTQAIFSRYPLTELQTYDPGPGFSAPDARVILSAQVDIRHRKWTILVAHAGIPFVRNRDCRGLHCLIGLYDQRSRDLHLRFMKDLAHGSTDVVLLGDMNLSDQNPAYSAFVDGLIDAGRCPPLQRTWPADHTFPVPFIRIDYTLLRTESPIVVQARTIPVSGSDHLAVLVEVAASESVSEQLPQSVR</sequence>
<keyword evidence="1" id="KW-1133">Transmembrane helix</keyword>
<dbReference type="Proteomes" id="UP000460298">
    <property type="component" value="Unassembled WGS sequence"/>
</dbReference>
<reference evidence="3 4" key="1">
    <citation type="submission" date="2019-10" db="EMBL/GenBank/DDBJ databases">
        <title>Extracellular Electron Transfer in a Candidatus Methanoperedens spp. Enrichment Culture.</title>
        <authorList>
            <person name="Berger S."/>
            <person name="Rangel Shaw D."/>
            <person name="Berben T."/>
            <person name="In 'T Zandt M."/>
            <person name="Frank J."/>
            <person name="Reimann J."/>
            <person name="Jetten M.S.M."/>
            <person name="Welte C.U."/>
        </authorList>
    </citation>
    <scope>NUCLEOTIDE SEQUENCE [LARGE SCALE GENOMIC DNA]</scope>
    <source>
        <strain evidence="3">SB12</strain>
    </source>
</reference>
<dbReference type="AlphaFoldDB" id="A0A833LXL2"/>
<evidence type="ECO:0000313" key="4">
    <source>
        <dbReference type="Proteomes" id="UP000460298"/>
    </source>
</evidence>
<keyword evidence="1" id="KW-0812">Transmembrane</keyword>
<gene>
    <name evidence="3" type="ORF">F9K24_08800</name>
</gene>